<dbReference type="NCBIfam" id="NF003967">
    <property type="entry name" value="PRK05461.1"/>
    <property type="match status" value="1"/>
</dbReference>
<dbReference type="InterPro" id="IPR023065">
    <property type="entry name" value="Uncharacterised_ApaG"/>
</dbReference>
<reference evidence="3 4" key="1">
    <citation type="submission" date="2020-07" db="EMBL/GenBank/DDBJ databases">
        <title>Huge and variable diversity of episymbiotic CPR bacteria and DPANN archaea in groundwater ecosystems.</title>
        <authorList>
            <person name="He C.Y."/>
            <person name="Keren R."/>
            <person name="Whittaker M."/>
            <person name="Farag I.F."/>
            <person name="Doudna J."/>
            <person name="Cate J.H.D."/>
            <person name="Banfield J.F."/>
        </authorList>
    </citation>
    <scope>NUCLEOTIDE SEQUENCE [LARGE SCALE GENOMIC DNA]</scope>
    <source>
        <strain evidence="3">NC_groundwater_70_Ag_B-0.1um_54_66</strain>
    </source>
</reference>
<evidence type="ECO:0000256" key="1">
    <source>
        <dbReference type="ARBA" id="ARBA00017693"/>
    </source>
</evidence>
<dbReference type="PANTHER" id="PTHR14289:SF16">
    <property type="entry name" value="POLYMERASE DELTA-INTERACTING PROTEIN 2"/>
    <property type="match status" value="1"/>
</dbReference>
<dbReference type="InterPro" id="IPR007474">
    <property type="entry name" value="ApaG_domain"/>
</dbReference>
<dbReference type="Proteomes" id="UP000595362">
    <property type="component" value="Chromosome"/>
</dbReference>
<feature type="domain" description="ApaG" evidence="2">
    <location>
        <begin position="3"/>
        <end position="127"/>
    </location>
</feature>
<organism evidence="3 4">
    <name type="scientific">Micavibrio aeruginosavorus</name>
    <dbReference type="NCBI Taxonomy" id="349221"/>
    <lineage>
        <taxon>Bacteria</taxon>
        <taxon>Pseudomonadati</taxon>
        <taxon>Bdellovibrionota</taxon>
        <taxon>Bdellovibrionia</taxon>
        <taxon>Bdellovibrionales</taxon>
        <taxon>Pseudobdellovibrionaceae</taxon>
        <taxon>Micavibrio</taxon>
    </lineage>
</organism>
<name>A0A7T5R1B5_9BACT</name>
<dbReference type="SUPFAM" id="SSF110069">
    <property type="entry name" value="ApaG-like"/>
    <property type="match status" value="1"/>
</dbReference>
<dbReference type="Gene3D" id="2.60.40.1470">
    <property type="entry name" value="ApaG domain"/>
    <property type="match status" value="1"/>
</dbReference>
<evidence type="ECO:0000313" key="3">
    <source>
        <dbReference type="EMBL" id="QQG35700.1"/>
    </source>
</evidence>
<dbReference type="PROSITE" id="PS51087">
    <property type="entry name" value="APAG"/>
    <property type="match status" value="1"/>
</dbReference>
<dbReference type="PANTHER" id="PTHR14289">
    <property type="entry name" value="F-BOX ONLY PROTEIN 3"/>
    <property type="match status" value="1"/>
</dbReference>
<dbReference type="EMBL" id="CP066681">
    <property type="protein sequence ID" value="QQG35700.1"/>
    <property type="molecule type" value="Genomic_DNA"/>
</dbReference>
<sequence>MYKKTTHQITVQVKPNFLPEQSRPEDEHYVWAYHVRIENNGSEIVQLQSRYWKIMDGFGNTHEVRGEGVIGQQPTLAPGEFFEYTSGTPLPTPGGIMTGTYKMVNIHGQSFIVDIPAFSLDSPYQNTAIH</sequence>
<gene>
    <name evidence="3" type="primary">apaG</name>
    <name evidence="3" type="ORF">HYS17_09295</name>
</gene>
<proteinExistence type="inferred from homology"/>
<dbReference type="GO" id="GO:0070987">
    <property type="term" value="P:error-free translesion synthesis"/>
    <property type="evidence" value="ECO:0007669"/>
    <property type="project" value="TreeGrafter"/>
</dbReference>
<dbReference type="InterPro" id="IPR036767">
    <property type="entry name" value="ApaG_sf"/>
</dbReference>
<evidence type="ECO:0000313" key="4">
    <source>
        <dbReference type="Proteomes" id="UP000595362"/>
    </source>
</evidence>
<dbReference type="AlphaFoldDB" id="A0A7T5R1B5"/>
<dbReference type="Pfam" id="PF04379">
    <property type="entry name" value="DUF525"/>
    <property type="match status" value="1"/>
</dbReference>
<protein>
    <recommendedName>
        <fullName evidence="1">Protein ApaG</fullName>
    </recommendedName>
</protein>
<dbReference type="HAMAP" id="MF_00791">
    <property type="entry name" value="ApaG"/>
    <property type="match status" value="1"/>
</dbReference>
<accession>A0A7T5R1B5</accession>
<evidence type="ECO:0000259" key="2">
    <source>
        <dbReference type="PROSITE" id="PS51087"/>
    </source>
</evidence>